<evidence type="ECO:0000313" key="2">
    <source>
        <dbReference type="EMBL" id="OWT42619.1"/>
    </source>
</evidence>
<accession>A0A219APS9</accession>
<dbReference type="AlphaFoldDB" id="A0A219APS9"/>
<reference evidence="2 3" key="1">
    <citation type="journal article" date="2016" name="PLoS Pathog.">
        <title>Biosynthesis of antibiotic leucinostatins in bio-control fungus Purpureocillium lilacinum and their inhibition on phytophthora revealed by genome mining.</title>
        <authorList>
            <person name="Wang G."/>
            <person name="Liu Z."/>
            <person name="Lin R."/>
            <person name="Li E."/>
            <person name="Mao Z."/>
            <person name="Ling J."/>
            <person name="Yang Y."/>
            <person name="Yin W.B."/>
            <person name="Xie B."/>
        </authorList>
    </citation>
    <scope>NUCLEOTIDE SEQUENCE [LARGE SCALE GENOMIC DNA]</scope>
    <source>
        <strain evidence="2">170</strain>
    </source>
</reference>
<dbReference type="EMBL" id="LSBJ02000009">
    <property type="protein sequence ID" value="OWT42619.1"/>
    <property type="molecule type" value="Genomic_DNA"/>
</dbReference>
<feature type="region of interest" description="Disordered" evidence="1">
    <location>
        <begin position="49"/>
        <end position="73"/>
    </location>
</feature>
<evidence type="ECO:0000256" key="1">
    <source>
        <dbReference type="SAM" id="MobiDB-lite"/>
    </source>
</evidence>
<sequence>MILHLASRVGLLADAKDDLDHGHVQLVPARLHLVEDLSVHIMPPRTRCSNHLNNTTPQHHEVARQQRHPGVRA</sequence>
<keyword evidence="3" id="KW-1185">Reference proteome</keyword>
<dbReference type="Proteomes" id="UP000078397">
    <property type="component" value="Unassembled WGS sequence"/>
</dbReference>
<comment type="caution">
    <text evidence="2">The sequence shown here is derived from an EMBL/GenBank/DDBJ whole genome shotgun (WGS) entry which is preliminary data.</text>
</comment>
<dbReference type="RefSeq" id="XP_022285107.1">
    <property type="nucleotide sequence ID" value="XM_022429874.1"/>
</dbReference>
<dbReference type="GeneID" id="33937070"/>
<organism evidence="2 3">
    <name type="scientific">Pochonia chlamydosporia 170</name>
    <dbReference type="NCBI Taxonomy" id="1380566"/>
    <lineage>
        <taxon>Eukaryota</taxon>
        <taxon>Fungi</taxon>
        <taxon>Dikarya</taxon>
        <taxon>Ascomycota</taxon>
        <taxon>Pezizomycotina</taxon>
        <taxon>Sordariomycetes</taxon>
        <taxon>Hypocreomycetidae</taxon>
        <taxon>Hypocreales</taxon>
        <taxon>Clavicipitaceae</taxon>
        <taxon>Pochonia</taxon>
    </lineage>
</organism>
<dbReference type="KEGG" id="pchm:VFPPC_18231"/>
<evidence type="ECO:0000313" key="3">
    <source>
        <dbReference type="Proteomes" id="UP000078397"/>
    </source>
</evidence>
<name>A0A219APS9_METCM</name>
<proteinExistence type="predicted"/>
<protein>
    <submittedName>
        <fullName evidence="2">Uncharacterized protein</fullName>
    </submittedName>
</protein>
<gene>
    <name evidence="2" type="ORF">VFPPC_18231</name>
</gene>